<dbReference type="Gene3D" id="3.90.550.10">
    <property type="entry name" value="Spore Coat Polysaccharide Biosynthesis Protein SpsA, Chain A"/>
    <property type="match status" value="1"/>
</dbReference>
<accession>A0A2S7SVL4</accession>
<dbReference type="InterPro" id="IPR005835">
    <property type="entry name" value="NTP_transferase_dom"/>
</dbReference>
<comment type="caution">
    <text evidence="2">The sequence shown here is derived from an EMBL/GenBank/DDBJ whole genome shotgun (WGS) entry which is preliminary data.</text>
</comment>
<dbReference type="EMBL" id="PPSL01000003">
    <property type="protein sequence ID" value="PQJ10645.1"/>
    <property type="molecule type" value="Genomic_DNA"/>
</dbReference>
<feature type="domain" description="Nucleotidyl transferase" evidence="1">
    <location>
        <begin position="3"/>
        <end position="227"/>
    </location>
</feature>
<dbReference type="InterPro" id="IPR050486">
    <property type="entry name" value="Mannose-1P_guanyltransferase"/>
</dbReference>
<gene>
    <name evidence="2" type="ORF">CJD36_011775</name>
</gene>
<organism evidence="2 3">
    <name type="scientific">Flavipsychrobacter stenotrophus</name>
    <dbReference type="NCBI Taxonomy" id="2077091"/>
    <lineage>
        <taxon>Bacteria</taxon>
        <taxon>Pseudomonadati</taxon>
        <taxon>Bacteroidota</taxon>
        <taxon>Chitinophagia</taxon>
        <taxon>Chitinophagales</taxon>
        <taxon>Chitinophagaceae</taxon>
        <taxon>Flavipsychrobacter</taxon>
    </lineage>
</organism>
<dbReference type="OrthoDB" id="9813880at2"/>
<dbReference type="CDD" id="cd06915">
    <property type="entry name" value="NTP_transferase_WcbM_like"/>
    <property type="match status" value="1"/>
</dbReference>
<reference evidence="2 3" key="1">
    <citation type="submission" date="2018-01" db="EMBL/GenBank/DDBJ databases">
        <title>A novel member of the phylum Bacteroidetes isolated from glacier ice.</title>
        <authorList>
            <person name="Liu Q."/>
            <person name="Xin Y.-H."/>
        </authorList>
    </citation>
    <scope>NUCLEOTIDE SEQUENCE [LARGE SCALE GENOMIC DNA]</scope>
    <source>
        <strain evidence="2 3">RB1R16</strain>
    </source>
</reference>
<dbReference type="RefSeq" id="WP_105039373.1">
    <property type="nucleotide sequence ID" value="NZ_PPSL01000003.1"/>
</dbReference>
<dbReference type="PANTHER" id="PTHR22572">
    <property type="entry name" value="SUGAR-1-PHOSPHATE GUANYL TRANSFERASE"/>
    <property type="match status" value="1"/>
</dbReference>
<evidence type="ECO:0000313" key="2">
    <source>
        <dbReference type="EMBL" id="PQJ10645.1"/>
    </source>
</evidence>
<sequence>MEAIILAGGLGTRLQGVIGAQPKCMAPVNGEPFLHYLLEYLTKHNCTRVILSLGYKHKVVINWLEEQFLFFELDYVVETEPLGTGGGILAVLEEAATDDVLVLNGDTMFDVDLTAMFAAHKANKAATTLALKKMSNFDRYGVVHTNDKGVITAFDEKKATAEGTINGGVYIINRDAFMAKDLSEKFSFEKDYLEKFVSDKTFYGFEDKGYFIDIGIPEDYTKAQEDFKTMFP</sequence>
<keyword evidence="2" id="KW-0808">Transferase</keyword>
<dbReference type="GO" id="GO:0016740">
    <property type="term" value="F:transferase activity"/>
    <property type="evidence" value="ECO:0007669"/>
    <property type="project" value="UniProtKB-KW"/>
</dbReference>
<evidence type="ECO:0000259" key="1">
    <source>
        <dbReference type="Pfam" id="PF00483"/>
    </source>
</evidence>
<dbReference type="SUPFAM" id="SSF53448">
    <property type="entry name" value="Nucleotide-diphospho-sugar transferases"/>
    <property type="match status" value="1"/>
</dbReference>
<dbReference type="Proteomes" id="UP000239872">
    <property type="component" value="Unassembled WGS sequence"/>
</dbReference>
<protein>
    <submittedName>
        <fullName evidence="2">D-mannose-1-phosphate guanyltransferase</fullName>
    </submittedName>
</protein>
<dbReference type="InterPro" id="IPR029044">
    <property type="entry name" value="Nucleotide-diphossugar_trans"/>
</dbReference>
<dbReference type="Pfam" id="PF00483">
    <property type="entry name" value="NTP_transferase"/>
    <property type="match status" value="1"/>
</dbReference>
<evidence type="ECO:0000313" key="3">
    <source>
        <dbReference type="Proteomes" id="UP000239872"/>
    </source>
</evidence>
<proteinExistence type="predicted"/>
<dbReference type="AlphaFoldDB" id="A0A2S7SVL4"/>
<keyword evidence="3" id="KW-1185">Reference proteome</keyword>
<name>A0A2S7SVL4_9BACT</name>